<evidence type="ECO:0000256" key="4">
    <source>
        <dbReference type="ARBA" id="ARBA00023136"/>
    </source>
</evidence>
<feature type="transmembrane region" description="Helical" evidence="7">
    <location>
        <begin position="68"/>
        <end position="91"/>
    </location>
</feature>
<sequence>MPPVTISGQELIDLAWQQQPIAASDFAAGVTTATIVVLVLSALAVGLRVWVRTSFFLDRQIWGWDDTLAVLSLVTFIPSCVFIILAAHYGLGRRDADITPLLRARAALYLGYWQMFYATSTNLVKAGIAMTLLRLTAQRRYRYPILGIMISPALFTVGVVIVLVTTCYPLGAQWDLALARCAAHDVMAQLSYLFTVFTVLLDWACAVIPYLLLRDLEMRKAVKITLLAVLMFGGLAGVCAIIRLPYLKYYLIEKDQLYYFANIVLWSTVENAIGIIAASLPMIRKLFGIYATSSREESQPVERAGAVETIGGTPLTKHHTSIQLKSMSSSRLKSSTLRSGEHGRWNRLDGANSSQEEMVRSNTGGRY</sequence>
<evidence type="ECO:0000256" key="6">
    <source>
        <dbReference type="SAM" id="MobiDB-lite"/>
    </source>
</evidence>
<evidence type="ECO:0000256" key="3">
    <source>
        <dbReference type="ARBA" id="ARBA00022989"/>
    </source>
</evidence>
<evidence type="ECO:0000256" key="5">
    <source>
        <dbReference type="ARBA" id="ARBA00038359"/>
    </source>
</evidence>
<feature type="transmembrane region" description="Helical" evidence="7">
    <location>
        <begin position="26"/>
        <end position="47"/>
    </location>
</feature>
<keyword evidence="3 7" id="KW-1133">Transmembrane helix</keyword>
<comment type="subcellular location">
    <subcellularLocation>
        <location evidence="1">Membrane</location>
        <topology evidence="1">Multi-pass membrane protein</topology>
    </subcellularLocation>
</comment>
<evidence type="ECO:0000256" key="7">
    <source>
        <dbReference type="SAM" id="Phobius"/>
    </source>
</evidence>
<feature type="compositionally biased region" description="Low complexity" evidence="6">
    <location>
        <begin position="329"/>
        <end position="338"/>
    </location>
</feature>
<organism evidence="9 10">
    <name type="scientific">Anthostomella pinea</name>
    <dbReference type="NCBI Taxonomy" id="933095"/>
    <lineage>
        <taxon>Eukaryota</taxon>
        <taxon>Fungi</taxon>
        <taxon>Dikarya</taxon>
        <taxon>Ascomycota</taxon>
        <taxon>Pezizomycotina</taxon>
        <taxon>Sordariomycetes</taxon>
        <taxon>Xylariomycetidae</taxon>
        <taxon>Xylariales</taxon>
        <taxon>Xylariaceae</taxon>
        <taxon>Anthostomella</taxon>
    </lineage>
</organism>
<proteinExistence type="inferred from homology"/>
<comment type="similarity">
    <text evidence="5">Belongs to the SAT4 family.</text>
</comment>
<dbReference type="PANTHER" id="PTHR33048">
    <property type="entry name" value="PTH11-LIKE INTEGRAL MEMBRANE PROTEIN (AFU_ORTHOLOGUE AFUA_5G11245)"/>
    <property type="match status" value="1"/>
</dbReference>
<dbReference type="InterPro" id="IPR052337">
    <property type="entry name" value="SAT4-like"/>
</dbReference>
<dbReference type="PANTHER" id="PTHR33048:SF15">
    <property type="entry name" value="INTEGRAL MEMBRANE PROTEIN"/>
    <property type="match status" value="1"/>
</dbReference>
<name>A0AAI8YQD4_9PEZI</name>
<dbReference type="AlphaFoldDB" id="A0AAI8YQD4"/>
<feature type="transmembrane region" description="Helical" evidence="7">
    <location>
        <begin position="258"/>
        <end position="280"/>
    </location>
</feature>
<evidence type="ECO:0000256" key="1">
    <source>
        <dbReference type="ARBA" id="ARBA00004141"/>
    </source>
</evidence>
<keyword evidence="4 7" id="KW-0472">Membrane</keyword>
<feature type="compositionally biased region" description="Polar residues" evidence="6">
    <location>
        <begin position="351"/>
        <end position="367"/>
    </location>
</feature>
<keyword evidence="10" id="KW-1185">Reference proteome</keyword>
<feature type="region of interest" description="Disordered" evidence="6">
    <location>
        <begin position="329"/>
        <end position="367"/>
    </location>
</feature>
<reference evidence="9" key="1">
    <citation type="submission" date="2023-10" db="EMBL/GenBank/DDBJ databases">
        <authorList>
            <person name="Hackl T."/>
        </authorList>
    </citation>
    <scope>NUCLEOTIDE SEQUENCE</scope>
</reference>
<feature type="transmembrane region" description="Helical" evidence="7">
    <location>
        <begin position="111"/>
        <end position="133"/>
    </location>
</feature>
<gene>
    <name evidence="9" type="ORF">KHLLAP_LOCUS13719</name>
</gene>
<dbReference type="Proteomes" id="UP001295740">
    <property type="component" value="Unassembled WGS sequence"/>
</dbReference>
<feature type="domain" description="Rhodopsin" evidence="8">
    <location>
        <begin position="47"/>
        <end position="287"/>
    </location>
</feature>
<comment type="caution">
    <text evidence="9">The sequence shown here is derived from an EMBL/GenBank/DDBJ whole genome shotgun (WGS) entry which is preliminary data.</text>
</comment>
<dbReference type="GO" id="GO:0016020">
    <property type="term" value="C:membrane"/>
    <property type="evidence" value="ECO:0007669"/>
    <property type="project" value="UniProtKB-SubCell"/>
</dbReference>
<evidence type="ECO:0000256" key="2">
    <source>
        <dbReference type="ARBA" id="ARBA00022692"/>
    </source>
</evidence>
<keyword evidence="2 7" id="KW-0812">Transmembrane</keyword>
<protein>
    <submittedName>
        <fullName evidence="9">Uu.00g013700.m01.CDS01</fullName>
    </submittedName>
</protein>
<accession>A0AAI8YQD4</accession>
<feature type="transmembrane region" description="Helical" evidence="7">
    <location>
        <begin position="191"/>
        <end position="212"/>
    </location>
</feature>
<dbReference type="Pfam" id="PF20684">
    <property type="entry name" value="Fung_rhodopsin"/>
    <property type="match status" value="1"/>
</dbReference>
<feature type="transmembrane region" description="Helical" evidence="7">
    <location>
        <begin position="145"/>
        <end position="171"/>
    </location>
</feature>
<dbReference type="EMBL" id="CAUWAG010000020">
    <property type="protein sequence ID" value="CAJ2513251.1"/>
    <property type="molecule type" value="Genomic_DNA"/>
</dbReference>
<evidence type="ECO:0000313" key="10">
    <source>
        <dbReference type="Proteomes" id="UP001295740"/>
    </source>
</evidence>
<evidence type="ECO:0000313" key="9">
    <source>
        <dbReference type="EMBL" id="CAJ2513251.1"/>
    </source>
</evidence>
<dbReference type="InterPro" id="IPR049326">
    <property type="entry name" value="Rhodopsin_dom_fungi"/>
</dbReference>
<feature type="transmembrane region" description="Helical" evidence="7">
    <location>
        <begin position="224"/>
        <end position="246"/>
    </location>
</feature>
<evidence type="ECO:0000259" key="8">
    <source>
        <dbReference type="Pfam" id="PF20684"/>
    </source>
</evidence>